<keyword evidence="5" id="KW-1185">Reference proteome</keyword>
<evidence type="ECO:0000313" key="5">
    <source>
        <dbReference type="Proteomes" id="UP001501371"/>
    </source>
</evidence>
<feature type="region of interest" description="Disordered" evidence="1">
    <location>
        <begin position="64"/>
        <end position="93"/>
    </location>
</feature>
<protein>
    <recommendedName>
        <fullName evidence="6">Secreted protein</fullName>
    </recommendedName>
</protein>
<gene>
    <name evidence="4" type="ORF">GCM10009654_43650</name>
</gene>
<keyword evidence="2" id="KW-1133">Transmembrane helix</keyword>
<reference evidence="4 5" key="1">
    <citation type="journal article" date="2019" name="Int. J. Syst. Evol. Microbiol.">
        <title>The Global Catalogue of Microorganisms (GCM) 10K type strain sequencing project: providing services to taxonomists for standard genome sequencing and annotation.</title>
        <authorList>
            <consortium name="The Broad Institute Genomics Platform"/>
            <consortium name="The Broad Institute Genome Sequencing Center for Infectious Disease"/>
            <person name="Wu L."/>
            <person name="Ma J."/>
        </authorList>
    </citation>
    <scope>NUCLEOTIDE SEQUENCE [LARGE SCALE GENOMIC DNA]</scope>
    <source>
        <strain evidence="4 5">JCM 12696</strain>
    </source>
</reference>
<feature type="signal peptide" evidence="3">
    <location>
        <begin position="1"/>
        <end position="25"/>
    </location>
</feature>
<feature type="transmembrane region" description="Helical" evidence="2">
    <location>
        <begin position="35"/>
        <end position="58"/>
    </location>
</feature>
<keyword evidence="2" id="KW-0812">Transmembrane</keyword>
<organism evidence="4 5">
    <name type="scientific">Streptomyces hebeiensis</name>
    <dbReference type="NCBI Taxonomy" id="229486"/>
    <lineage>
        <taxon>Bacteria</taxon>
        <taxon>Bacillati</taxon>
        <taxon>Actinomycetota</taxon>
        <taxon>Actinomycetes</taxon>
        <taxon>Kitasatosporales</taxon>
        <taxon>Streptomycetaceae</taxon>
        <taxon>Streptomyces</taxon>
    </lineage>
</organism>
<evidence type="ECO:0000256" key="3">
    <source>
        <dbReference type="SAM" id="SignalP"/>
    </source>
</evidence>
<keyword evidence="2" id="KW-0472">Membrane</keyword>
<keyword evidence="3" id="KW-0732">Signal</keyword>
<name>A0ABN1UYI3_9ACTN</name>
<feature type="chain" id="PRO_5046411663" description="Secreted protein" evidence="3">
    <location>
        <begin position="26"/>
        <end position="93"/>
    </location>
</feature>
<accession>A0ABN1UYI3</accession>
<sequence>MSRHEFRPGRLVAGLVMLGAATAYAGDASGAWQVPWYAVFPMLSGGLSLAALSAWTAYRIRRRRPARSASSENDGAPASTNGTQQNMYGRSLP</sequence>
<evidence type="ECO:0008006" key="6">
    <source>
        <dbReference type="Google" id="ProtNLM"/>
    </source>
</evidence>
<dbReference type="EMBL" id="BAAAKV010000040">
    <property type="protein sequence ID" value="GAA1181733.1"/>
    <property type="molecule type" value="Genomic_DNA"/>
</dbReference>
<proteinExistence type="predicted"/>
<feature type="compositionally biased region" description="Polar residues" evidence="1">
    <location>
        <begin position="78"/>
        <end position="93"/>
    </location>
</feature>
<dbReference type="Proteomes" id="UP001501371">
    <property type="component" value="Unassembled WGS sequence"/>
</dbReference>
<evidence type="ECO:0000256" key="2">
    <source>
        <dbReference type="SAM" id="Phobius"/>
    </source>
</evidence>
<comment type="caution">
    <text evidence="4">The sequence shown here is derived from an EMBL/GenBank/DDBJ whole genome shotgun (WGS) entry which is preliminary data.</text>
</comment>
<evidence type="ECO:0000256" key="1">
    <source>
        <dbReference type="SAM" id="MobiDB-lite"/>
    </source>
</evidence>
<evidence type="ECO:0000313" key="4">
    <source>
        <dbReference type="EMBL" id="GAA1181733.1"/>
    </source>
</evidence>